<comment type="similarity">
    <text evidence="1 4">Belongs to the bacterial flagellin family.</text>
</comment>
<feature type="domain" description="Flagellin N-terminal" evidence="5">
    <location>
        <begin position="3"/>
        <end position="139"/>
    </location>
</feature>
<comment type="function">
    <text evidence="4">Flagellin is the subunit protein which polymerizes to form the filaments of bacterial flagella.</text>
</comment>
<dbReference type="Proteomes" id="UP000191240">
    <property type="component" value="Unassembled WGS sequence"/>
</dbReference>
<dbReference type="GO" id="GO:0009288">
    <property type="term" value="C:bacterial-type flagellum"/>
    <property type="evidence" value="ECO:0007669"/>
    <property type="project" value="UniProtKB-SubCell"/>
</dbReference>
<dbReference type="AlphaFoldDB" id="A0A1M6BN41"/>
<dbReference type="InterPro" id="IPR001029">
    <property type="entry name" value="Flagellin_N"/>
</dbReference>
<dbReference type="RefSeq" id="WP_080325439.1">
    <property type="nucleotide sequence ID" value="NZ_FQYW01000006.1"/>
</dbReference>
<comment type="subcellular location">
    <subcellularLocation>
        <location evidence="4">Secreted</location>
    </subcellularLocation>
    <subcellularLocation>
        <location evidence="4">Bacterial flagellum</location>
    </subcellularLocation>
</comment>
<accession>A0A1M6BN41</accession>
<feature type="domain" description="Flagellin C-terminal" evidence="6">
    <location>
        <begin position="920"/>
        <end position="1003"/>
    </location>
</feature>
<keyword evidence="3 4" id="KW-0975">Bacterial flagellum</keyword>
<dbReference type="GO" id="GO:0005576">
    <property type="term" value="C:extracellular region"/>
    <property type="evidence" value="ECO:0007669"/>
    <property type="project" value="UniProtKB-SubCell"/>
</dbReference>
<proteinExistence type="inferred from homology"/>
<keyword evidence="7" id="KW-0966">Cell projection</keyword>
<name>A0A1M6BN41_9FIRM</name>
<dbReference type="PRINTS" id="PR00207">
    <property type="entry name" value="FLAGELLIN"/>
</dbReference>
<evidence type="ECO:0000259" key="5">
    <source>
        <dbReference type="Pfam" id="PF00669"/>
    </source>
</evidence>
<dbReference type="Pfam" id="PF00669">
    <property type="entry name" value="Flagellin_N"/>
    <property type="match status" value="1"/>
</dbReference>
<dbReference type="GO" id="GO:0005198">
    <property type="term" value="F:structural molecule activity"/>
    <property type="evidence" value="ECO:0007669"/>
    <property type="project" value="UniProtKB-UniRule"/>
</dbReference>
<keyword evidence="7" id="KW-0282">Flagellum</keyword>
<dbReference type="SUPFAM" id="SSF64518">
    <property type="entry name" value="Phase 1 flagellin"/>
    <property type="match status" value="1"/>
</dbReference>
<reference evidence="7 8" key="1">
    <citation type="submission" date="2016-11" db="EMBL/GenBank/DDBJ databases">
        <authorList>
            <person name="Jaros S."/>
            <person name="Januszkiewicz K."/>
            <person name="Wedrychowicz H."/>
        </authorList>
    </citation>
    <scope>NUCLEOTIDE SEQUENCE [LARGE SCALE GENOMIC DNA]</scope>
    <source>
        <strain evidence="7 8">DSM 3074</strain>
    </source>
</reference>
<dbReference type="OrthoDB" id="9796789at2"/>
<evidence type="ECO:0000256" key="1">
    <source>
        <dbReference type="ARBA" id="ARBA00005709"/>
    </source>
</evidence>
<dbReference type="Pfam" id="PF00700">
    <property type="entry name" value="Flagellin_C"/>
    <property type="match status" value="1"/>
</dbReference>
<evidence type="ECO:0000313" key="7">
    <source>
        <dbReference type="EMBL" id="SHI50141.1"/>
    </source>
</evidence>
<protein>
    <recommendedName>
        <fullName evidence="2 4">Flagellin</fullName>
    </recommendedName>
</protein>
<evidence type="ECO:0000259" key="6">
    <source>
        <dbReference type="Pfam" id="PF00700"/>
    </source>
</evidence>
<evidence type="ECO:0000256" key="3">
    <source>
        <dbReference type="ARBA" id="ARBA00023143"/>
    </source>
</evidence>
<dbReference type="InterPro" id="IPR001492">
    <property type="entry name" value="Flagellin"/>
</dbReference>
<evidence type="ECO:0000256" key="2">
    <source>
        <dbReference type="ARBA" id="ARBA00020110"/>
    </source>
</evidence>
<dbReference type="EMBL" id="FQYW01000006">
    <property type="protein sequence ID" value="SHI50141.1"/>
    <property type="molecule type" value="Genomic_DNA"/>
</dbReference>
<sequence length="1004" mass="109393">MVIANNISSNMILGELHKNTKKKSKAAGELSLGEKIRNAGDDASGYAISEKMRVRIRALDQDDQNVQKGSSMLRIAEGAIQSQLDIMKKIKEKVIDAHNDTNTDIDRATIQKELNQSYDEIQQIAWETTFNGKLLLVGNTKAGKMSSWKVLDKPIRIPESEYNFIDDVYDDLDGIFGPFDVFSRYGTHESTIEPLLGDKSSVNLAGGVNNEYIQHDPQEITPATFTWDLSSYLVGDLNGKGFSCGGYNYVLTTDTSKNYKNAIQIDISGLSTTEEIASKIASTLSGKSPVASASVEDSKITFTTTNQYNDIKYIDGYSRSASEEPVVVKPGVPAKPAHNGRTAANSTNVFSNETIYGTKEEVIYHPAITHKERDPATDLEKIVTDKEEWNEKIKDATSAVLTKNISGVTADTGITITGCGGTAYLKIEEGNAALHQDDEGVWVVGKNASISKTQLKSWVEIGDPKAGSTIGVTFTMSGGVVTLETTGKGGSYYITVKDGIAGKEAIPAEPEVPAEYGTPKYYETVTALDTSSVSLSSGGIPKGPIETLPGKEASYTMDLTAYDTTDEDKLTEFVDALVGKCLKSTNGSYYGFIDTTEPNSMEAVQQNKPGQYGTVYDVDLKILRQTVEGGTSIADAFINLMTSKDSRHFSDGSDGGAGTKALIAKAGYIGESGNDLTLEISESKLAQYTIDFKKVFDEKNPKLPDDLVGKGFRVYCSTCPEQWVNFYFYDGSDEAEEFRPASGSSGADIMNVRVDVINLAHVTDLESFVEAVRTQAGQAIQTIRDGHPHMLAVAGNVEKGTVTIYDTRPFDVLSYPYNTMYPALREKGAKLADQTMDDVIKIDKDIYVNDLVIHHTDRSSQNIHVRIPQTSLDHLFDYVEEYGGIEDYNVMTKESRELLLGTVSTKIENGQTVTKTTRGYLDMAIDYLTGANTLVGAQISRLEMTDNNIITQEENTQSSESTIRDTDMAKSAMSLATAQILAQSGQAMLSQSNKNSSMVLSLLQ</sequence>
<dbReference type="Gene3D" id="1.20.1330.10">
    <property type="entry name" value="f41 fragment of flagellin, N-terminal domain"/>
    <property type="match status" value="2"/>
</dbReference>
<dbReference type="PANTHER" id="PTHR42792">
    <property type="entry name" value="FLAGELLIN"/>
    <property type="match status" value="1"/>
</dbReference>
<gene>
    <name evidence="7" type="ORF">SAMN02745671_00818</name>
</gene>
<keyword evidence="4" id="KW-0964">Secreted</keyword>
<keyword evidence="7" id="KW-0969">Cilium</keyword>
<evidence type="ECO:0000256" key="4">
    <source>
        <dbReference type="RuleBase" id="RU362073"/>
    </source>
</evidence>
<organism evidence="7 8">
    <name type="scientific">Anaerovibrio lipolyticus DSM 3074</name>
    <dbReference type="NCBI Taxonomy" id="1120997"/>
    <lineage>
        <taxon>Bacteria</taxon>
        <taxon>Bacillati</taxon>
        <taxon>Bacillota</taxon>
        <taxon>Negativicutes</taxon>
        <taxon>Selenomonadales</taxon>
        <taxon>Selenomonadaceae</taxon>
        <taxon>Anaerovibrio</taxon>
    </lineage>
</organism>
<dbReference type="PANTHER" id="PTHR42792:SF2">
    <property type="entry name" value="FLAGELLIN"/>
    <property type="match status" value="1"/>
</dbReference>
<dbReference type="InterPro" id="IPR046358">
    <property type="entry name" value="Flagellin_C"/>
</dbReference>
<evidence type="ECO:0000313" key="8">
    <source>
        <dbReference type="Proteomes" id="UP000191240"/>
    </source>
</evidence>